<evidence type="ECO:0000313" key="2">
    <source>
        <dbReference type="Proteomes" id="UP000204441"/>
    </source>
</evidence>
<dbReference type="EMBL" id="LN887844">
    <property type="protein sequence ID" value="CUR44344.1"/>
    <property type="molecule type" value="Genomic_DNA"/>
</dbReference>
<reference evidence="2" key="1">
    <citation type="submission" date="2015-10" db="EMBL/GenBank/DDBJ databases">
        <authorList>
            <person name="Millard A."/>
        </authorList>
    </citation>
    <scope>NUCLEOTIDE SEQUENCE [LARGE SCALE GENOMIC DNA]</scope>
</reference>
<accession>A0A0S4KZ52</accession>
<dbReference type="Proteomes" id="UP000204441">
    <property type="component" value="Genome"/>
</dbReference>
<dbReference type="OrthoDB" id="21687at10239"/>
<evidence type="ECO:0000313" key="1">
    <source>
        <dbReference type="EMBL" id="CUR44344.1"/>
    </source>
</evidence>
<protein>
    <submittedName>
        <fullName evidence="1">Uncharacterized protein</fullName>
    </submittedName>
</protein>
<dbReference type="InterPro" id="IPR055799">
    <property type="entry name" value="DUF7375"/>
</dbReference>
<organism evidence="1 2">
    <name type="scientific">Pseudomonas phage VCM</name>
    <dbReference type="NCBI Taxonomy" id="1729937"/>
    <lineage>
        <taxon>Viruses</taxon>
        <taxon>Duplodnaviria</taxon>
        <taxon>Heunggongvirae</taxon>
        <taxon>Uroviricota</taxon>
        <taxon>Caudoviricetes</taxon>
        <taxon>Vandenendeviridae</taxon>
        <taxon>Gorskivirinae</taxon>
        <taxon>Kremarvirus</taxon>
        <taxon>Kremarvirus VCM</taxon>
        <taxon>Otagovirus VCM</taxon>
    </lineage>
</organism>
<proteinExistence type="predicted"/>
<gene>
    <name evidence="1" type="ORF">VCM_00142</name>
</gene>
<dbReference type="RefSeq" id="YP_009222723.1">
    <property type="nucleotide sequence ID" value="NC_029065.1"/>
</dbReference>
<keyword evidence="2" id="KW-1185">Reference proteome</keyword>
<sequence>MAKLTKAQREFFTEFARNDLGNALFPILAAQGLQITKEVGDEVLDAIDLSSYIELIGAAFLERADFATIKRVDKIMKSEDFMNVIVASHQVSDLVHDARISILTSLIPDDEEEAAE</sequence>
<dbReference type="KEGG" id="vg:26799110"/>
<dbReference type="Pfam" id="PF24090">
    <property type="entry name" value="DUF7375"/>
    <property type="match status" value="1"/>
</dbReference>
<dbReference type="GeneID" id="26799110"/>
<name>A0A0S4KZ52_9CAUD</name>